<dbReference type="InterPro" id="IPR050861">
    <property type="entry name" value="Dihydroxyacetone_Kinase"/>
</dbReference>
<keyword evidence="2 4" id="KW-0418">Kinase</keyword>
<protein>
    <submittedName>
        <fullName evidence="4">Dihydroxyacetone kinase subunit DhaL</fullName>
    </submittedName>
</protein>
<dbReference type="EMBL" id="JAQFWP010000004">
    <property type="protein sequence ID" value="MDA2803628.1"/>
    <property type="molecule type" value="Genomic_DNA"/>
</dbReference>
<evidence type="ECO:0000256" key="2">
    <source>
        <dbReference type="ARBA" id="ARBA00022777"/>
    </source>
</evidence>
<gene>
    <name evidence="4" type="primary">dhaL</name>
    <name evidence="4" type="ORF">O4U47_03825</name>
</gene>
<proteinExistence type="predicted"/>
<dbReference type="Proteomes" id="UP001165685">
    <property type="component" value="Unassembled WGS sequence"/>
</dbReference>
<dbReference type="SUPFAM" id="SSF101473">
    <property type="entry name" value="DhaL-like"/>
    <property type="match status" value="1"/>
</dbReference>
<keyword evidence="5" id="KW-1185">Reference proteome</keyword>
<sequence length="207" mass="20403">MDTALAKAWVAAAADAVSDEAEGLSRLDAAIGDGDHGTNMDRGLTAARAAVDGLEADGPGPVLVKTGMTMISRVGGASGPLYGTLLRTAGKRLEGPEAGVADLAAALRAGLEAVQKMGAAKPGDKTLVDALAPAVEELEKAAGQGAPLSEAAEAAATAAEQGAQATVPLQARKGRASYLGERSIGHEDPGAASSALLMRALAGVARA</sequence>
<dbReference type="PANTHER" id="PTHR28629">
    <property type="entry name" value="TRIOKINASE/FMN CYCLASE"/>
    <property type="match status" value="1"/>
</dbReference>
<dbReference type="PANTHER" id="PTHR28629:SF4">
    <property type="entry name" value="TRIOKINASE_FMN CYCLASE"/>
    <property type="match status" value="1"/>
</dbReference>
<evidence type="ECO:0000256" key="1">
    <source>
        <dbReference type="ARBA" id="ARBA00022679"/>
    </source>
</evidence>
<dbReference type="SMART" id="SM01120">
    <property type="entry name" value="Dak2"/>
    <property type="match status" value="1"/>
</dbReference>
<reference evidence="4" key="1">
    <citation type="submission" date="2023-01" db="EMBL/GenBank/DDBJ databases">
        <title>Draft genome sequence of Nocardiopsis sp. LSu2-4 isolated from halophytes.</title>
        <authorList>
            <person name="Duangmal K."/>
            <person name="Chantavorakit T."/>
        </authorList>
    </citation>
    <scope>NUCLEOTIDE SEQUENCE</scope>
    <source>
        <strain evidence="4">LSu2-4</strain>
    </source>
</reference>
<accession>A0ABT4TG02</accession>
<dbReference type="GO" id="GO:0016301">
    <property type="term" value="F:kinase activity"/>
    <property type="evidence" value="ECO:0007669"/>
    <property type="project" value="UniProtKB-KW"/>
</dbReference>
<dbReference type="Gene3D" id="1.25.40.340">
    <property type="match status" value="1"/>
</dbReference>
<evidence type="ECO:0000259" key="3">
    <source>
        <dbReference type="PROSITE" id="PS51480"/>
    </source>
</evidence>
<dbReference type="NCBIfam" id="TIGR02365">
    <property type="entry name" value="dha_L_ycgS"/>
    <property type="match status" value="1"/>
</dbReference>
<dbReference type="Pfam" id="PF02734">
    <property type="entry name" value="Dak2"/>
    <property type="match status" value="1"/>
</dbReference>
<organism evidence="4 5">
    <name type="scientific">Nocardiopsis suaedae</name>
    <dbReference type="NCBI Taxonomy" id="3018444"/>
    <lineage>
        <taxon>Bacteria</taxon>
        <taxon>Bacillati</taxon>
        <taxon>Actinomycetota</taxon>
        <taxon>Actinomycetes</taxon>
        <taxon>Streptosporangiales</taxon>
        <taxon>Nocardiopsidaceae</taxon>
        <taxon>Nocardiopsis</taxon>
    </lineage>
</organism>
<dbReference type="RefSeq" id="WP_270676149.1">
    <property type="nucleotide sequence ID" value="NZ_JAQFWP010000004.1"/>
</dbReference>
<dbReference type="PROSITE" id="PS51480">
    <property type="entry name" value="DHAL"/>
    <property type="match status" value="1"/>
</dbReference>
<evidence type="ECO:0000313" key="4">
    <source>
        <dbReference type="EMBL" id="MDA2803628.1"/>
    </source>
</evidence>
<evidence type="ECO:0000313" key="5">
    <source>
        <dbReference type="Proteomes" id="UP001165685"/>
    </source>
</evidence>
<dbReference type="InterPro" id="IPR004007">
    <property type="entry name" value="DhaL_dom"/>
</dbReference>
<comment type="caution">
    <text evidence="4">The sequence shown here is derived from an EMBL/GenBank/DDBJ whole genome shotgun (WGS) entry which is preliminary data.</text>
</comment>
<feature type="domain" description="DhaL" evidence="3">
    <location>
        <begin position="4"/>
        <end position="203"/>
    </location>
</feature>
<dbReference type="InterPro" id="IPR036117">
    <property type="entry name" value="DhaL_dom_sf"/>
</dbReference>
<keyword evidence="1" id="KW-0808">Transferase</keyword>
<name>A0ABT4TG02_9ACTN</name>
<dbReference type="InterPro" id="IPR012737">
    <property type="entry name" value="DhaK_L_YcgS"/>
</dbReference>